<comment type="caution">
    <text evidence="2">The sequence shown here is derived from an EMBL/GenBank/DDBJ whole genome shotgun (WGS) entry which is preliminary data.</text>
</comment>
<proteinExistence type="predicted"/>
<dbReference type="Proteomes" id="UP000603434">
    <property type="component" value="Unassembled WGS sequence"/>
</dbReference>
<gene>
    <name evidence="2" type="ORF">H8E23_04435</name>
</gene>
<feature type="domain" description="4Fe-4S ferredoxin-type" evidence="1">
    <location>
        <begin position="51"/>
        <end position="80"/>
    </location>
</feature>
<reference evidence="2 3" key="1">
    <citation type="submission" date="2020-08" db="EMBL/GenBank/DDBJ databases">
        <title>Bridging the membrane lipid divide: bacteria of the FCB group superphylum have the potential to synthesize archaeal ether lipids.</title>
        <authorList>
            <person name="Villanueva L."/>
            <person name="Von Meijenfeldt F.A.B."/>
            <person name="Westbye A.B."/>
            <person name="Yadav S."/>
            <person name="Hopmans E.C."/>
            <person name="Dutilh B.E."/>
            <person name="Sinninghe Damste J.S."/>
        </authorList>
    </citation>
    <scope>NUCLEOTIDE SEQUENCE [LARGE SCALE GENOMIC DNA]</scope>
    <source>
        <strain evidence="2">NIOZ-UU30</strain>
    </source>
</reference>
<evidence type="ECO:0000259" key="1">
    <source>
        <dbReference type="PROSITE" id="PS51379"/>
    </source>
</evidence>
<evidence type="ECO:0000313" key="2">
    <source>
        <dbReference type="EMBL" id="MBC8360627.1"/>
    </source>
</evidence>
<dbReference type="SUPFAM" id="SSF46548">
    <property type="entry name" value="alpha-helical ferredoxin"/>
    <property type="match status" value="1"/>
</dbReference>
<protein>
    <recommendedName>
        <fullName evidence="1">4Fe-4S ferredoxin-type domain-containing protein</fullName>
    </recommendedName>
</protein>
<dbReference type="AlphaFoldDB" id="A0A8J6NRC5"/>
<evidence type="ECO:0000313" key="3">
    <source>
        <dbReference type="Proteomes" id="UP000603434"/>
    </source>
</evidence>
<dbReference type="InterPro" id="IPR017896">
    <property type="entry name" value="4Fe4S_Fe-S-bd"/>
</dbReference>
<name>A0A8J6NRC5_9BACT</name>
<accession>A0A8J6NRC5</accession>
<dbReference type="EMBL" id="JACNJH010000099">
    <property type="protein sequence ID" value="MBC8360627.1"/>
    <property type="molecule type" value="Genomic_DNA"/>
</dbReference>
<sequence length="270" mass="30106">MIYEKQKRYIIPFGDVPTPRAEMPEMSIDERRGNFTEVETGFPEIVAVKEAKRCLSCRRCLGCALCWAECKPEAIDFDIPDEELELEFDEVIITKGQDNAFHPFNSQLGYGSFPDVITDLQFERMLSPDGPTNGMVLSPLDGDIPRRIAVIQGHPKDDEAHLFSSLVLGVNESVLALDRAEDLEVALVSPICEAFQEKFFPEAEKIPGLKIIPGLPDAVEKGQGAEPLILKYSQNGEQKQETFDLIVILTKPKISPELVSLSKTLKQDLS</sequence>
<dbReference type="PROSITE" id="PS51379">
    <property type="entry name" value="4FE4S_FER_2"/>
    <property type="match status" value="1"/>
</dbReference>
<organism evidence="2 3">
    <name type="scientific">Candidatus Desulfatibia profunda</name>
    <dbReference type="NCBI Taxonomy" id="2841695"/>
    <lineage>
        <taxon>Bacteria</taxon>
        <taxon>Pseudomonadati</taxon>
        <taxon>Thermodesulfobacteriota</taxon>
        <taxon>Desulfobacteria</taxon>
        <taxon>Desulfobacterales</taxon>
        <taxon>Desulfobacterales incertae sedis</taxon>
        <taxon>Candidatus Desulfatibia</taxon>
    </lineage>
</organism>